<evidence type="ECO:0000256" key="5">
    <source>
        <dbReference type="HAMAP-Rule" id="MF_00978"/>
    </source>
</evidence>
<dbReference type="InterPro" id="IPR030855">
    <property type="entry name" value="Bifunct_BirA"/>
</dbReference>
<dbReference type="InterPro" id="IPR036388">
    <property type="entry name" value="WH-like_DNA-bd_sf"/>
</dbReference>
<dbReference type="SUPFAM" id="SSF50037">
    <property type="entry name" value="C-terminal domain of transcriptional repressors"/>
    <property type="match status" value="1"/>
</dbReference>
<accession>A0ABV2J868</accession>
<comment type="caution">
    <text evidence="7">The sequence shown here is derived from an EMBL/GenBank/DDBJ whole genome shotgun (WGS) entry which is preliminary data.</text>
</comment>
<organism evidence="7 8">
    <name type="scientific">Peptoniphilus olsenii</name>
    <dbReference type="NCBI Taxonomy" id="411570"/>
    <lineage>
        <taxon>Bacteria</taxon>
        <taxon>Bacillati</taxon>
        <taxon>Bacillota</taxon>
        <taxon>Tissierellia</taxon>
        <taxon>Tissierellales</taxon>
        <taxon>Peptoniphilaceae</taxon>
        <taxon>Peptoniphilus</taxon>
    </lineage>
</organism>
<name>A0ABV2J868_9FIRM</name>
<feature type="domain" description="BPL/LPL catalytic" evidence="6">
    <location>
        <begin position="79"/>
        <end position="261"/>
    </location>
</feature>
<dbReference type="EC" id="6.3.4.15" evidence="5"/>
<keyword evidence="5" id="KW-0804">Transcription</keyword>
<keyword evidence="4 5" id="KW-0092">Biotin</keyword>
<feature type="binding site" evidence="5">
    <location>
        <begin position="121"/>
        <end position="123"/>
    </location>
    <ligand>
        <name>biotin</name>
        <dbReference type="ChEBI" id="CHEBI:57586"/>
    </ligand>
</feature>
<keyword evidence="5" id="KW-0805">Transcription regulation</keyword>
<evidence type="ECO:0000313" key="7">
    <source>
        <dbReference type="EMBL" id="MET3616957.1"/>
    </source>
</evidence>
<dbReference type="NCBIfam" id="TIGR00121">
    <property type="entry name" value="birA_ligase"/>
    <property type="match status" value="1"/>
</dbReference>
<evidence type="ECO:0000256" key="2">
    <source>
        <dbReference type="ARBA" id="ARBA00022741"/>
    </source>
</evidence>
<dbReference type="Gene3D" id="2.30.30.100">
    <property type="match status" value="1"/>
</dbReference>
<evidence type="ECO:0000256" key="4">
    <source>
        <dbReference type="ARBA" id="ARBA00023267"/>
    </source>
</evidence>
<reference evidence="7 8" key="1">
    <citation type="submission" date="2024-06" db="EMBL/GenBank/DDBJ databases">
        <title>Genomic Encyclopedia of Type Strains, Phase IV (KMG-IV): sequencing the most valuable type-strain genomes for metagenomic binning, comparative biology and taxonomic classification.</title>
        <authorList>
            <person name="Goeker M."/>
        </authorList>
    </citation>
    <scope>NUCLEOTIDE SEQUENCE [LARGE SCALE GENOMIC DNA]</scope>
    <source>
        <strain evidence="7 8">DSM 21460</strain>
    </source>
</reference>
<keyword evidence="5" id="KW-0238">DNA-binding</keyword>
<dbReference type="InterPro" id="IPR003142">
    <property type="entry name" value="BPL_C"/>
</dbReference>
<dbReference type="Pfam" id="PF02237">
    <property type="entry name" value="BPL_C"/>
    <property type="match status" value="1"/>
</dbReference>
<keyword evidence="3 5" id="KW-0067">ATP-binding</keyword>
<dbReference type="InterPro" id="IPR004408">
    <property type="entry name" value="Biotin_CoA_COase_ligase"/>
</dbReference>
<dbReference type="EMBL" id="JBEPMA010000002">
    <property type="protein sequence ID" value="MET3616957.1"/>
    <property type="molecule type" value="Genomic_DNA"/>
</dbReference>
<evidence type="ECO:0000256" key="3">
    <source>
        <dbReference type="ARBA" id="ARBA00022840"/>
    </source>
</evidence>
<dbReference type="Proteomes" id="UP001549162">
    <property type="component" value="Unassembled WGS sequence"/>
</dbReference>
<dbReference type="Gene3D" id="3.30.930.10">
    <property type="entry name" value="Bira Bifunctional Protein, Domain 2"/>
    <property type="match status" value="1"/>
</dbReference>
<feature type="DNA-binding region" description="H-T-H motif" evidence="5">
    <location>
        <begin position="21"/>
        <end position="40"/>
    </location>
</feature>
<keyword evidence="2 5" id="KW-0547">Nucleotide-binding</keyword>
<dbReference type="PANTHER" id="PTHR12835:SF5">
    <property type="entry name" value="BIOTIN--PROTEIN LIGASE"/>
    <property type="match status" value="1"/>
</dbReference>
<dbReference type="InterPro" id="IPR045864">
    <property type="entry name" value="aa-tRNA-synth_II/BPL/LPL"/>
</dbReference>
<dbReference type="InterPro" id="IPR013196">
    <property type="entry name" value="HTH_11"/>
</dbReference>
<evidence type="ECO:0000256" key="1">
    <source>
        <dbReference type="ARBA" id="ARBA00022598"/>
    </source>
</evidence>
<dbReference type="Pfam" id="PF03099">
    <property type="entry name" value="BPL_LplA_LipB"/>
    <property type="match status" value="1"/>
</dbReference>
<dbReference type="Pfam" id="PF08279">
    <property type="entry name" value="HTH_11"/>
    <property type="match status" value="1"/>
</dbReference>
<feature type="binding site" evidence="5">
    <location>
        <position position="190"/>
    </location>
    <ligand>
        <name>biotin</name>
        <dbReference type="ChEBI" id="CHEBI:57586"/>
    </ligand>
</feature>
<dbReference type="CDD" id="cd16442">
    <property type="entry name" value="BPL"/>
    <property type="match status" value="1"/>
</dbReference>
<keyword evidence="1 5" id="KW-0436">Ligase</keyword>
<dbReference type="InterPro" id="IPR004143">
    <property type="entry name" value="BPL_LPL_catalytic"/>
</dbReference>
<comment type="catalytic activity">
    <reaction evidence="5">
        <text>biotin + L-lysyl-[protein] + ATP = N(6)-biotinyl-L-lysyl-[protein] + AMP + diphosphate + H(+)</text>
        <dbReference type="Rhea" id="RHEA:11756"/>
        <dbReference type="Rhea" id="RHEA-COMP:9752"/>
        <dbReference type="Rhea" id="RHEA-COMP:10505"/>
        <dbReference type="ChEBI" id="CHEBI:15378"/>
        <dbReference type="ChEBI" id="CHEBI:29969"/>
        <dbReference type="ChEBI" id="CHEBI:30616"/>
        <dbReference type="ChEBI" id="CHEBI:33019"/>
        <dbReference type="ChEBI" id="CHEBI:57586"/>
        <dbReference type="ChEBI" id="CHEBI:83144"/>
        <dbReference type="ChEBI" id="CHEBI:456215"/>
        <dbReference type="EC" id="6.3.4.15"/>
    </reaction>
</comment>
<dbReference type="PROSITE" id="PS51733">
    <property type="entry name" value="BPL_LPL_CATALYTIC"/>
    <property type="match status" value="1"/>
</dbReference>
<dbReference type="InterPro" id="IPR008988">
    <property type="entry name" value="Transcriptional_repressor_C"/>
</dbReference>
<dbReference type="RefSeq" id="WP_354367019.1">
    <property type="nucleotide sequence ID" value="NZ_JBEPMA010000002.1"/>
</dbReference>
<protein>
    <recommendedName>
        <fullName evidence="5">Bifunctional ligase/repressor BirA</fullName>
    </recommendedName>
    <alternativeName>
        <fullName evidence="5">Biotin--[acetyl-CoA-carboxylase] ligase</fullName>
        <ecNumber evidence="5">6.3.4.15</ecNumber>
    </alternativeName>
    <alternativeName>
        <fullName evidence="5">Biotin--protein ligase</fullName>
    </alternativeName>
    <alternativeName>
        <fullName evidence="5">Biotin-[acetyl-CoA carboxylase] synthetase</fullName>
    </alternativeName>
</protein>
<evidence type="ECO:0000313" key="8">
    <source>
        <dbReference type="Proteomes" id="UP001549162"/>
    </source>
</evidence>
<evidence type="ECO:0000259" key="6">
    <source>
        <dbReference type="PROSITE" id="PS51733"/>
    </source>
</evidence>
<comment type="similarity">
    <text evidence="5">Belongs to the biotin--protein ligase family.</text>
</comment>
<sequence length="326" mass="36656">MNTKQRVLKALEENRAQYVSGQDLADKLNITRTSVWKAINSLKEEGFEIESLTKKGYKLVQDDDNLSVAGIKKGLIRELKDIDIKIFNTIDSTNTEAKRMLYSEKIKDFTVLVSDEQTGGRGRQGKNFMSPKGTGVYFSIIIHPKENFDISYFDLITVRAAVSVSQGIEESTGKFSEIKWVNDIFVDGKKVCGILSELDADFETHTVKSVIIGIGINVNEPKEGFGEDLKDIAGSVGTDIIRNEILSTILNRFYHNYFYEDEDKILKYYKEHSLVLGKNLTFEKNGKKYEGIGVDINEKGNLVVDTKKGRMTLSSGEVSVKGDFTR</sequence>
<dbReference type="Gene3D" id="1.10.10.10">
    <property type="entry name" value="Winged helix-like DNA-binding domain superfamily/Winged helix DNA-binding domain"/>
    <property type="match status" value="1"/>
</dbReference>
<dbReference type="SUPFAM" id="SSF55681">
    <property type="entry name" value="Class II aaRS and biotin synthetases"/>
    <property type="match status" value="1"/>
</dbReference>
<dbReference type="InterPro" id="IPR036390">
    <property type="entry name" value="WH_DNA-bd_sf"/>
</dbReference>
<dbReference type="PANTHER" id="PTHR12835">
    <property type="entry name" value="BIOTIN PROTEIN LIGASE"/>
    <property type="match status" value="1"/>
</dbReference>
<proteinExistence type="inferred from homology"/>
<feature type="binding site" evidence="5">
    <location>
        <begin position="92"/>
        <end position="94"/>
    </location>
    <ligand>
        <name>biotin</name>
        <dbReference type="ChEBI" id="CHEBI:57586"/>
    </ligand>
</feature>
<feature type="binding site" evidence="5">
    <location>
        <position position="117"/>
    </location>
    <ligand>
        <name>biotin</name>
        <dbReference type="ChEBI" id="CHEBI:57586"/>
    </ligand>
</feature>
<dbReference type="HAMAP" id="MF_00978">
    <property type="entry name" value="Bifunct_BirA"/>
    <property type="match status" value="1"/>
</dbReference>
<comment type="function">
    <text evidence="5">Acts both as a biotin--[acetyl-CoA-carboxylase] ligase and a repressor.</text>
</comment>
<dbReference type="GO" id="GO:0004077">
    <property type="term" value="F:biotin--[biotin carboxyl-carrier protein] ligase activity"/>
    <property type="evidence" value="ECO:0007669"/>
    <property type="project" value="UniProtKB-EC"/>
</dbReference>
<gene>
    <name evidence="5" type="primary">birA</name>
    <name evidence="7" type="ORF">ABID14_000582</name>
</gene>
<keyword evidence="8" id="KW-1185">Reference proteome</keyword>
<dbReference type="SUPFAM" id="SSF46785">
    <property type="entry name" value="Winged helix' DNA-binding domain"/>
    <property type="match status" value="1"/>
</dbReference>
<keyword evidence="5" id="KW-0678">Repressor</keyword>